<accession>A0A0C9VVG3</accession>
<dbReference type="Proteomes" id="UP000054279">
    <property type="component" value="Unassembled WGS sequence"/>
</dbReference>
<keyword evidence="1" id="KW-0233">DNA recombination</keyword>
<keyword evidence="3" id="KW-1185">Reference proteome</keyword>
<dbReference type="SUPFAM" id="SSF56349">
    <property type="entry name" value="DNA breaking-rejoining enzymes"/>
    <property type="match status" value="1"/>
</dbReference>
<protein>
    <recommendedName>
        <fullName evidence="4">Tyr recombinase domain-containing protein</fullName>
    </recommendedName>
</protein>
<dbReference type="PANTHER" id="PTHR34605:SF3">
    <property type="entry name" value="P CELL-TYPE AGGLUTINATION PROTEIN MAP4-LIKE-RELATED"/>
    <property type="match status" value="1"/>
</dbReference>
<name>A0A0C9VVG3_SPHS4</name>
<dbReference type="GO" id="GO:0015074">
    <property type="term" value="P:DNA integration"/>
    <property type="evidence" value="ECO:0007669"/>
    <property type="project" value="InterPro"/>
</dbReference>
<dbReference type="GO" id="GO:0003677">
    <property type="term" value="F:DNA binding"/>
    <property type="evidence" value="ECO:0007669"/>
    <property type="project" value="InterPro"/>
</dbReference>
<dbReference type="PANTHER" id="PTHR34605">
    <property type="entry name" value="PHAGE_INTEGRASE DOMAIN-CONTAINING PROTEIN"/>
    <property type="match status" value="1"/>
</dbReference>
<sequence>MPPRLPITIRMLLALRLSLKVERPFDACIWAIALSAFWGMMRFGEVSVKTVKSFDGKLHLKRSDIFLGRDLDGKPYARLDLPSAKTAKPGRTQSVFITEQSNICRLAALRNLFNVVPARATDPLFSWTDDKGNIQPMVKQTAIKFINDILTGWGWGTSFGHSFRIGGASYFLAQKVDPEIIRIAGRSYKTYIRAFELTASRHMGNLSE</sequence>
<evidence type="ECO:0000313" key="3">
    <source>
        <dbReference type="Proteomes" id="UP000054279"/>
    </source>
</evidence>
<evidence type="ECO:0008006" key="4">
    <source>
        <dbReference type="Google" id="ProtNLM"/>
    </source>
</evidence>
<reference evidence="2 3" key="1">
    <citation type="submission" date="2014-06" db="EMBL/GenBank/DDBJ databases">
        <title>Evolutionary Origins and Diversification of the Mycorrhizal Mutualists.</title>
        <authorList>
            <consortium name="DOE Joint Genome Institute"/>
            <consortium name="Mycorrhizal Genomics Consortium"/>
            <person name="Kohler A."/>
            <person name="Kuo A."/>
            <person name="Nagy L.G."/>
            <person name="Floudas D."/>
            <person name="Copeland A."/>
            <person name="Barry K.W."/>
            <person name="Cichocki N."/>
            <person name="Veneault-Fourrey C."/>
            <person name="LaButti K."/>
            <person name="Lindquist E.A."/>
            <person name="Lipzen A."/>
            <person name="Lundell T."/>
            <person name="Morin E."/>
            <person name="Murat C."/>
            <person name="Riley R."/>
            <person name="Ohm R."/>
            <person name="Sun H."/>
            <person name="Tunlid A."/>
            <person name="Henrissat B."/>
            <person name="Grigoriev I.V."/>
            <person name="Hibbett D.S."/>
            <person name="Martin F."/>
        </authorList>
    </citation>
    <scope>NUCLEOTIDE SEQUENCE [LARGE SCALE GENOMIC DNA]</scope>
    <source>
        <strain evidence="2 3">SS14</strain>
    </source>
</reference>
<dbReference type="InterPro" id="IPR011010">
    <property type="entry name" value="DNA_brk_join_enz"/>
</dbReference>
<dbReference type="GO" id="GO:0006310">
    <property type="term" value="P:DNA recombination"/>
    <property type="evidence" value="ECO:0007669"/>
    <property type="project" value="UniProtKB-KW"/>
</dbReference>
<dbReference type="HOGENOM" id="CLU_003292_1_2_1"/>
<organism evidence="2 3">
    <name type="scientific">Sphaerobolus stellatus (strain SS14)</name>
    <dbReference type="NCBI Taxonomy" id="990650"/>
    <lineage>
        <taxon>Eukaryota</taxon>
        <taxon>Fungi</taxon>
        <taxon>Dikarya</taxon>
        <taxon>Basidiomycota</taxon>
        <taxon>Agaricomycotina</taxon>
        <taxon>Agaricomycetes</taxon>
        <taxon>Phallomycetidae</taxon>
        <taxon>Geastrales</taxon>
        <taxon>Sphaerobolaceae</taxon>
        <taxon>Sphaerobolus</taxon>
    </lineage>
</organism>
<dbReference type="InterPro" id="IPR052925">
    <property type="entry name" value="Phage_Integrase-like_Recomb"/>
</dbReference>
<evidence type="ECO:0000313" key="2">
    <source>
        <dbReference type="EMBL" id="KIJ42635.1"/>
    </source>
</evidence>
<evidence type="ECO:0000256" key="1">
    <source>
        <dbReference type="ARBA" id="ARBA00023172"/>
    </source>
</evidence>
<proteinExistence type="predicted"/>
<dbReference type="Gene3D" id="1.10.443.10">
    <property type="entry name" value="Intergrase catalytic core"/>
    <property type="match status" value="1"/>
</dbReference>
<dbReference type="AlphaFoldDB" id="A0A0C9VVG3"/>
<gene>
    <name evidence="2" type="ORF">M422DRAFT_170917</name>
</gene>
<dbReference type="EMBL" id="KN837128">
    <property type="protein sequence ID" value="KIJ42635.1"/>
    <property type="molecule type" value="Genomic_DNA"/>
</dbReference>
<dbReference type="OrthoDB" id="3254696at2759"/>
<dbReference type="InterPro" id="IPR013762">
    <property type="entry name" value="Integrase-like_cat_sf"/>
</dbReference>